<evidence type="ECO:0000256" key="2">
    <source>
        <dbReference type="ARBA" id="ARBA00022857"/>
    </source>
</evidence>
<dbReference type="GO" id="GO:0008703">
    <property type="term" value="F:5-amino-6-(5-phosphoribosylamino)uracil reductase activity"/>
    <property type="evidence" value="ECO:0007669"/>
    <property type="project" value="InterPro"/>
</dbReference>
<comment type="pathway">
    <text evidence="1">Cofactor biosynthesis; riboflavin biosynthesis.</text>
</comment>
<dbReference type="EC" id="1.1.1.302" evidence="5"/>
<dbReference type="GO" id="GO:0009231">
    <property type="term" value="P:riboflavin biosynthetic process"/>
    <property type="evidence" value="ECO:0007669"/>
    <property type="project" value="InterPro"/>
</dbReference>
<proteinExistence type="predicted"/>
<comment type="caution">
    <text evidence="5">The sequence shown here is derived from an EMBL/GenBank/DDBJ whole genome shotgun (WGS) entry which is preliminary data.</text>
</comment>
<sequence length="142" mass="16662">MDTKGKLYGLMHIYRRFEYCKEVILLLSKNSPEKYIKYLKERNYEYIISDTDPIDFSKVMDMLYSKYKIKKMLTDTGGTLNSILLEKKLIDEISLIIAPTIVGKNSQYLFGSLSQNNLFNVKLRGVEVLDKNYVLIKYDISY</sequence>
<evidence type="ECO:0000259" key="4">
    <source>
        <dbReference type="Pfam" id="PF01872"/>
    </source>
</evidence>
<gene>
    <name evidence="5" type="primary">arfC</name>
    <name evidence="5" type="ORF">APG10_01532</name>
</gene>
<dbReference type="EMBL" id="LNGE01000049">
    <property type="protein sequence ID" value="KYC44655.1"/>
    <property type="molecule type" value="Genomic_DNA"/>
</dbReference>
<protein>
    <submittedName>
        <fullName evidence="5">2,5-diamino-6-ribosylamino-4(3H)-pyrimidinone 5'-phosphate reductase</fullName>
        <ecNumber evidence="5">1.1.1.302</ecNumber>
    </submittedName>
</protein>
<dbReference type="InterPro" id="IPR024072">
    <property type="entry name" value="DHFR-like_dom_sf"/>
</dbReference>
<name>A0A150IIL2_9EURY</name>
<dbReference type="PANTHER" id="PTHR38011:SF7">
    <property type="entry name" value="2,5-DIAMINO-6-RIBOSYLAMINO-4(3H)-PYRIMIDINONE 5'-PHOSPHATE REDUCTASE"/>
    <property type="match status" value="1"/>
</dbReference>
<dbReference type="SUPFAM" id="SSF53597">
    <property type="entry name" value="Dihydrofolate reductase-like"/>
    <property type="match status" value="1"/>
</dbReference>
<dbReference type="InterPro" id="IPR050765">
    <property type="entry name" value="Riboflavin_Biosynth_HTPR"/>
</dbReference>
<keyword evidence="2" id="KW-0521">NADP</keyword>
<dbReference type="Gene3D" id="3.40.430.10">
    <property type="entry name" value="Dihydrofolate Reductase, subunit A"/>
    <property type="match status" value="1"/>
</dbReference>
<evidence type="ECO:0000256" key="1">
    <source>
        <dbReference type="ARBA" id="ARBA00005104"/>
    </source>
</evidence>
<evidence type="ECO:0000313" key="6">
    <source>
        <dbReference type="Proteomes" id="UP000092401"/>
    </source>
</evidence>
<feature type="domain" description="Bacterial bifunctional deaminase-reductase C-terminal" evidence="4">
    <location>
        <begin position="23"/>
        <end position="135"/>
    </location>
</feature>
<dbReference type="InterPro" id="IPR002734">
    <property type="entry name" value="RibDG_C"/>
</dbReference>
<reference evidence="5 6" key="1">
    <citation type="journal article" date="2016" name="ISME J.">
        <title>Chasing the elusive Euryarchaeota class WSA2: genomes reveal a uniquely fastidious methyl-reducing methanogen.</title>
        <authorList>
            <person name="Nobu M.K."/>
            <person name="Narihiro T."/>
            <person name="Kuroda K."/>
            <person name="Mei R."/>
            <person name="Liu W.T."/>
        </authorList>
    </citation>
    <scope>NUCLEOTIDE SEQUENCE [LARGE SCALE GENOMIC DNA]</scope>
    <source>
        <strain evidence="5">B03fssc0709_Meth_Bin005</strain>
    </source>
</reference>
<accession>A0A150IIL2</accession>
<dbReference type="AlphaFoldDB" id="A0A150IIL2"/>
<dbReference type="Pfam" id="PF01872">
    <property type="entry name" value="RibD_C"/>
    <property type="match status" value="1"/>
</dbReference>
<keyword evidence="3 5" id="KW-0560">Oxidoreductase</keyword>
<evidence type="ECO:0000256" key="3">
    <source>
        <dbReference type="ARBA" id="ARBA00023002"/>
    </source>
</evidence>
<dbReference type="Proteomes" id="UP000092401">
    <property type="component" value="Unassembled WGS sequence"/>
</dbReference>
<organism evidence="5 6">
    <name type="scientific">Candidatus Methanofastidiosum methylothiophilum</name>
    <dbReference type="NCBI Taxonomy" id="1705564"/>
    <lineage>
        <taxon>Archaea</taxon>
        <taxon>Methanobacteriati</taxon>
        <taxon>Methanobacteriota</taxon>
        <taxon>Stenosarchaea group</taxon>
        <taxon>Candidatus Methanofastidiosia</taxon>
        <taxon>Candidatus Methanofastidiosales</taxon>
        <taxon>Candidatus Methanofastidiosaceae</taxon>
        <taxon>Candidatus Methanofastidiosum</taxon>
    </lineage>
</organism>
<dbReference type="PANTHER" id="PTHR38011">
    <property type="entry name" value="DIHYDROFOLATE REDUCTASE FAMILY PROTEIN (AFU_ORTHOLOGUE AFUA_8G06820)"/>
    <property type="match status" value="1"/>
</dbReference>
<evidence type="ECO:0000313" key="5">
    <source>
        <dbReference type="EMBL" id="KYC44655.1"/>
    </source>
</evidence>